<proteinExistence type="predicted"/>
<reference evidence="1" key="1">
    <citation type="submission" date="2023-10" db="EMBL/GenBank/DDBJ databases">
        <authorList>
            <person name="Noh H."/>
        </authorList>
    </citation>
    <scope>NUCLEOTIDE SEQUENCE</scope>
    <source>
        <strain evidence="1">DUCC4014</strain>
    </source>
</reference>
<sequence length="414" mass="45322">MPLDLTSFPHLAEAIAAGADRRTLLTLRAVSREFLALADARLLAHIALQPVTPEQWHALGGTVVPREAGLPIASFMSVVSLSAPGPLYPPKLYTNWLDSATDLPILDLETRDLGTFGDRDEKLWAADGPASSLELDERDAWTSRLRHVKVLDVYEGIGQRCIQWWVDTLRALGVELDAVRVTCDNGPQPDSAVFMMARAVPTLPTRTVIALPGPEPPSYAVPAVGFDTIIQWLPWSDREDNLVPYAVLNVDGLYPASFDWKLPSQGGGGYAMAPTRHAVLIMTLVHPLPCENDPECCDGGGAAWWDVGMTIARVLFHGARCTLVDLDKVSTTWFRDEGTEDDVRLAEDRLRQTVEHCLTGGDHGLEKHGEPVSDGEARHMVERLEFLTGWEYAQTLSPAVRGAVWEGVCPVPTA</sequence>
<evidence type="ECO:0000313" key="1">
    <source>
        <dbReference type="EMBL" id="WOO84429.1"/>
    </source>
</evidence>
<dbReference type="GeneID" id="87811118"/>
<protein>
    <submittedName>
        <fullName evidence="1">Uncharacterized protein</fullName>
    </submittedName>
</protein>
<accession>A0AAF0YI88</accession>
<name>A0AAF0YI88_9TREE</name>
<dbReference type="Proteomes" id="UP000827549">
    <property type="component" value="Chromosome 6"/>
</dbReference>
<dbReference type="EMBL" id="CP086719">
    <property type="protein sequence ID" value="WOO84429.1"/>
    <property type="molecule type" value="Genomic_DNA"/>
</dbReference>
<evidence type="ECO:0000313" key="2">
    <source>
        <dbReference type="Proteomes" id="UP000827549"/>
    </source>
</evidence>
<organism evidence="1 2">
    <name type="scientific">Vanrija pseudolonga</name>
    <dbReference type="NCBI Taxonomy" id="143232"/>
    <lineage>
        <taxon>Eukaryota</taxon>
        <taxon>Fungi</taxon>
        <taxon>Dikarya</taxon>
        <taxon>Basidiomycota</taxon>
        <taxon>Agaricomycotina</taxon>
        <taxon>Tremellomycetes</taxon>
        <taxon>Trichosporonales</taxon>
        <taxon>Trichosporonaceae</taxon>
        <taxon>Vanrija</taxon>
    </lineage>
</organism>
<dbReference type="RefSeq" id="XP_062630455.1">
    <property type="nucleotide sequence ID" value="XM_062774471.1"/>
</dbReference>
<gene>
    <name evidence="1" type="ORF">LOC62_06G007948</name>
</gene>
<dbReference type="AlphaFoldDB" id="A0AAF0YI88"/>
<keyword evidence="2" id="KW-1185">Reference proteome</keyword>